<dbReference type="InParanoid" id="A0A1J7JR19"/>
<dbReference type="Proteomes" id="UP000182658">
    <property type="component" value="Unassembled WGS sequence"/>
</dbReference>
<evidence type="ECO:0000313" key="2">
    <source>
        <dbReference type="Proteomes" id="UP000182658"/>
    </source>
</evidence>
<reference evidence="1 2" key="1">
    <citation type="submission" date="2016-10" db="EMBL/GenBank/DDBJ databases">
        <title>Draft genome sequence of Coniochaeta ligniaria NRRL30616, a lignocellulolytic fungus for bioabatement of inhibitors in plant biomass hydrolysates.</title>
        <authorList>
            <consortium name="DOE Joint Genome Institute"/>
            <person name="Jimenez D.J."/>
            <person name="Hector R.E."/>
            <person name="Riley R."/>
            <person name="Sun H."/>
            <person name="Grigoriev I.V."/>
            <person name="Van Elsas J.D."/>
            <person name="Nichols N.N."/>
        </authorList>
    </citation>
    <scope>NUCLEOTIDE SEQUENCE [LARGE SCALE GENOMIC DNA]</scope>
    <source>
        <strain evidence="1 2">NRRL 30616</strain>
    </source>
</reference>
<protein>
    <submittedName>
        <fullName evidence="1">Uncharacterized protein</fullName>
    </submittedName>
</protein>
<evidence type="ECO:0000313" key="1">
    <source>
        <dbReference type="EMBL" id="OIW30210.1"/>
    </source>
</evidence>
<accession>A0A1J7JR19</accession>
<name>A0A1J7JR19_9PEZI</name>
<gene>
    <name evidence="1" type="ORF">CONLIGDRAFT_680989</name>
</gene>
<dbReference type="EMBL" id="KV875097">
    <property type="protein sequence ID" value="OIW30210.1"/>
    <property type="molecule type" value="Genomic_DNA"/>
</dbReference>
<organism evidence="1 2">
    <name type="scientific">Coniochaeta ligniaria NRRL 30616</name>
    <dbReference type="NCBI Taxonomy" id="1408157"/>
    <lineage>
        <taxon>Eukaryota</taxon>
        <taxon>Fungi</taxon>
        <taxon>Dikarya</taxon>
        <taxon>Ascomycota</taxon>
        <taxon>Pezizomycotina</taxon>
        <taxon>Sordariomycetes</taxon>
        <taxon>Sordariomycetidae</taxon>
        <taxon>Coniochaetales</taxon>
        <taxon>Coniochaetaceae</taxon>
        <taxon>Coniochaeta</taxon>
    </lineage>
</organism>
<keyword evidence="2" id="KW-1185">Reference proteome</keyword>
<proteinExistence type="predicted"/>
<dbReference type="AlphaFoldDB" id="A0A1J7JR19"/>
<sequence length="173" mass="18961">MPGRTTEQQAADAQPQSYAAVRLVQRPQVLQGSQAQQLSDTGDLQDLEEFDTGVDLKKHLVTIIPTPDPVQVPEIMAAISAIATLFKVEQDGTVTGLNRSFLSSHAGHQPVANTVSFHFDTPEHGARWRSPAFLIRDPGEYQFRITLAPNDLGFGEIWSGQFTVEKLSNGVNH</sequence>